<accession>A0AA40KPH2</accession>
<organism evidence="2 3">
    <name type="scientific">Melipona bicolor</name>
    <dbReference type="NCBI Taxonomy" id="60889"/>
    <lineage>
        <taxon>Eukaryota</taxon>
        <taxon>Metazoa</taxon>
        <taxon>Ecdysozoa</taxon>
        <taxon>Arthropoda</taxon>
        <taxon>Hexapoda</taxon>
        <taxon>Insecta</taxon>
        <taxon>Pterygota</taxon>
        <taxon>Neoptera</taxon>
        <taxon>Endopterygota</taxon>
        <taxon>Hymenoptera</taxon>
        <taxon>Apocrita</taxon>
        <taxon>Aculeata</taxon>
        <taxon>Apoidea</taxon>
        <taxon>Anthophila</taxon>
        <taxon>Apidae</taxon>
        <taxon>Melipona</taxon>
    </lineage>
</organism>
<dbReference type="AlphaFoldDB" id="A0AA40KPH2"/>
<name>A0AA40KPH2_9HYME</name>
<evidence type="ECO:0000256" key="1">
    <source>
        <dbReference type="SAM" id="MobiDB-lite"/>
    </source>
</evidence>
<proteinExistence type="predicted"/>
<gene>
    <name evidence="2" type="ORF">K0M31_003283</name>
</gene>
<evidence type="ECO:0000313" key="2">
    <source>
        <dbReference type="EMBL" id="KAK1127797.1"/>
    </source>
</evidence>
<dbReference type="Proteomes" id="UP001177670">
    <property type="component" value="Unassembled WGS sequence"/>
</dbReference>
<dbReference type="EMBL" id="JAHYIQ010000011">
    <property type="protein sequence ID" value="KAK1127797.1"/>
    <property type="molecule type" value="Genomic_DNA"/>
</dbReference>
<keyword evidence="3" id="KW-1185">Reference proteome</keyword>
<evidence type="ECO:0000313" key="3">
    <source>
        <dbReference type="Proteomes" id="UP001177670"/>
    </source>
</evidence>
<feature type="compositionally biased region" description="Polar residues" evidence="1">
    <location>
        <begin position="64"/>
        <end position="86"/>
    </location>
</feature>
<feature type="region of interest" description="Disordered" evidence="1">
    <location>
        <begin position="43"/>
        <end position="114"/>
    </location>
</feature>
<comment type="caution">
    <text evidence="2">The sequence shown here is derived from an EMBL/GenBank/DDBJ whole genome shotgun (WGS) entry which is preliminary data.</text>
</comment>
<protein>
    <submittedName>
        <fullName evidence="2">Uncharacterized protein</fullName>
    </submittedName>
</protein>
<reference evidence="2" key="1">
    <citation type="submission" date="2021-10" db="EMBL/GenBank/DDBJ databases">
        <title>Melipona bicolor Genome sequencing and assembly.</title>
        <authorList>
            <person name="Araujo N.S."/>
            <person name="Arias M.C."/>
        </authorList>
    </citation>
    <scope>NUCLEOTIDE SEQUENCE</scope>
    <source>
        <strain evidence="2">USP_2M_L1-L4_2017</strain>
        <tissue evidence="2">Whole body</tissue>
    </source>
</reference>
<sequence>MKLHSTGKRGTLTRGIILRMMGNPRGRWRERHDWNDIFLARDGARSSHASRSSPAPPVAGDPTTMRSSNIEILSGSRQLENVARSSTNDDERGQADDPTVVSLSTLASRSCPVR</sequence>